<reference evidence="1" key="1">
    <citation type="submission" date="2018-11" db="EMBL/GenBank/DDBJ databases">
        <title>The sequence and de novo assembly of Larimichthys crocea genome using PacBio and Hi-C technologies.</title>
        <authorList>
            <person name="Xu P."/>
            <person name="Chen B."/>
            <person name="Zhou Z."/>
            <person name="Ke Q."/>
            <person name="Wu Y."/>
            <person name="Bai H."/>
            <person name="Pu F."/>
        </authorList>
    </citation>
    <scope>NUCLEOTIDE SEQUENCE</scope>
    <source>
        <tissue evidence="1">Muscle</tissue>
    </source>
</reference>
<dbReference type="EMBL" id="CM011688">
    <property type="protein sequence ID" value="TMS10322.1"/>
    <property type="molecule type" value="Genomic_DNA"/>
</dbReference>
<accession>A0ACD3QTC4</accession>
<dbReference type="Proteomes" id="UP000793456">
    <property type="component" value="Chromosome XV"/>
</dbReference>
<sequence length="382" mass="42877">MKSSFPFPGWVRVASLFLCLTQTVLAMVLTNSTQLESILDKYRDKDEEWWRARSRGKRAISEGDMHLILDLHNKLRGQVHPPASNMEYMVSAEDTLKYILSFKNSTLHSFRLTKSPDGGVDRRPAPELEESNYIEPEPEPVRDREPQPRAQAPSPSPNDNLERNQVVSTEQMCQQVECETKLRDQCKGTTCNRYECPPGCLHRAGKVVGTGYYDMQSSVCGAGLHSGVIDNDGGWLDVTRLGRKQQFNKSYKNGIQSIGKNRSANSFKVETVPVKAVRCDTTVALFCPFKKPVRHCPRLYCPRNCVHDSRARVIGTKYYTDKSSICRAAIHAGVIQNESGGYLDVMPVDKRNQYSGSYQNGITSESLLNPTSGKAFRVFAVI</sequence>
<keyword evidence="2" id="KW-1185">Reference proteome</keyword>
<name>A0ACD3QTC4_LARCR</name>
<evidence type="ECO:0000313" key="2">
    <source>
        <dbReference type="Proteomes" id="UP000793456"/>
    </source>
</evidence>
<organism evidence="1 2">
    <name type="scientific">Larimichthys crocea</name>
    <name type="common">Large yellow croaker</name>
    <name type="synonym">Pseudosciaena crocea</name>
    <dbReference type="NCBI Taxonomy" id="215358"/>
    <lineage>
        <taxon>Eukaryota</taxon>
        <taxon>Metazoa</taxon>
        <taxon>Chordata</taxon>
        <taxon>Craniata</taxon>
        <taxon>Vertebrata</taxon>
        <taxon>Euteleostomi</taxon>
        <taxon>Actinopterygii</taxon>
        <taxon>Neopterygii</taxon>
        <taxon>Teleostei</taxon>
        <taxon>Neoteleostei</taxon>
        <taxon>Acanthomorphata</taxon>
        <taxon>Eupercaria</taxon>
        <taxon>Sciaenidae</taxon>
        <taxon>Larimichthys</taxon>
    </lineage>
</organism>
<comment type="caution">
    <text evidence="1">The sequence shown here is derived from an EMBL/GenBank/DDBJ whole genome shotgun (WGS) entry which is preliminary data.</text>
</comment>
<protein>
    <submittedName>
        <fullName evidence="1">Uncharacterized protein</fullName>
    </submittedName>
</protein>
<evidence type="ECO:0000313" key="1">
    <source>
        <dbReference type="EMBL" id="TMS10322.1"/>
    </source>
</evidence>
<gene>
    <name evidence="1" type="ORF">E3U43_002981</name>
</gene>
<proteinExistence type="predicted"/>